<dbReference type="EMBL" id="MTKT01002214">
    <property type="protein sequence ID" value="OWM80580.1"/>
    <property type="molecule type" value="Genomic_DNA"/>
</dbReference>
<protein>
    <submittedName>
        <fullName evidence="2">Uncharacterized protein</fullName>
    </submittedName>
</protein>
<reference evidence="3" key="1">
    <citation type="journal article" date="2017" name="Plant J.">
        <title>The pomegranate (Punica granatum L.) genome and the genomics of punicalagin biosynthesis.</title>
        <authorList>
            <person name="Qin G."/>
            <person name="Xu C."/>
            <person name="Ming R."/>
            <person name="Tang H."/>
            <person name="Guyot R."/>
            <person name="Kramer E.M."/>
            <person name="Hu Y."/>
            <person name="Yi X."/>
            <person name="Qi Y."/>
            <person name="Xu X."/>
            <person name="Gao Z."/>
            <person name="Pan H."/>
            <person name="Jian J."/>
            <person name="Tian Y."/>
            <person name="Yue Z."/>
            <person name="Xu Y."/>
        </authorList>
    </citation>
    <scope>NUCLEOTIDE SEQUENCE [LARGE SCALE GENOMIC DNA]</scope>
    <source>
        <strain evidence="3">cv. Dabenzi</strain>
    </source>
</reference>
<sequence length="123" mass="13716">MLTCQIISLTSSPTSEDLETMGHNCIRKSLSTELHLIQDRGYNVSDPRPSTISVWLDFLIRIPVPSATAKAKAAFDDIPNSLIHSLLIILNFYIIWTPKAMLALSGFLLFELILVFLIDGVKD</sequence>
<feature type="transmembrane region" description="Helical" evidence="1">
    <location>
        <begin position="78"/>
        <end position="96"/>
    </location>
</feature>
<keyword evidence="1" id="KW-1133">Transmembrane helix</keyword>
<evidence type="ECO:0000256" key="1">
    <source>
        <dbReference type="SAM" id="Phobius"/>
    </source>
</evidence>
<keyword evidence="1" id="KW-0812">Transmembrane</keyword>
<accession>A0A218X7B4</accession>
<evidence type="ECO:0000313" key="3">
    <source>
        <dbReference type="Proteomes" id="UP000197138"/>
    </source>
</evidence>
<organism evidence="2 3">
    <name type="scientific">Punica granatum</name>
    <name type="common">Pomegranate</name>
    <dbReference type="NCBI Taxonomy" id="22663"/>
    <lineage>
        <taxon>Eukaryota</taxon>
        <taxon>Viridiplantae</taxon>
        <taxon>Streptophyta</taxon>
        <taxon>Embryophyta</taxon>
        <taxon>Tracheophyta</taxon>
        <taxon>Spermatophyta</taxon>
        <taxon>Magnoliopsida</taxon>
        <taxon>eudicotyledons</taxon>
        <taxon>Gunneridae</taxon>
        <taxon>Pentapetalae</taxon>
        <taxon>rosids</taxon>
        <taxon>malvids</taxon>
        <taxon>Myrtales</taxon>
        <taxon>Lythraceae</taxon>
        <taxon>Punica</taxon>
    </lineage>
</organism>
<keyword evidence="1" id="KW-0472">Membrane</keyword>
<dbReference type="Proteomes" id="UP000197138">
    <property type="component" value="Unassembled WGS sequence"/>
</dbReference>
<proteinExistence type="predicted"/>
<dbReference type="AlphaFoldDB" id="A0A218X7B4"/>
<name>A0A218X7B4_PUNGR</name>
<comment type="caution">
    <text evidence="2">The sequence shown here is derived from an EMBL/GenBank/DDBJ whole genome shotgun (WGS) entry which is preliminary data.</text>
</comment>
<feature type="transmembrane region" description="Helical" evidence="1">
    <location>
        <begin position="102"/>
        <end position="121"/>
    </location>
</feature>
<gene>
    <name evidence="2" type="ORF">CDL15_Pgr006610</name>
</gene>
<evidence type="ECO:0000313" key="2">
    <source>
        <dbReference type="EMBL" id="OWM80580.1"/>
    </source>
</evidence>